<dbReference type="GO" id="GO:0004519">
    <property type="term" value="F:endonuclease activity"/>
    <property type="evidence" value="ECO:0007669"/>
    <property type="project" value="UniProtKB-KW"/>
</dbReference>
<evidence type="ECO:0000313" key="5">
    <source>
        <dbReference type="EMBL" id="CAK7916453.1"/>
    </source>
</evidence>
<dbReference type="PANTHER" id="PTHR21027">
    <property type="entry name" value="TRNA-SPLICING ENDONUCLEASE SUBUNIT SEN54"/>
    <property type="match status" value="1"/>
</dbReference>
<keyword evidence="5" id="KW-0255">Endonuclease</keyword>
<dbReference type="Pfam" id="PF12928">
    <property type="entry name" value="tRNA_int_end_N2"/>
    <property type="match status" value="1"/>
</dbReference>
<evidence type="ECO:0000256" key="1">
    <source>
        <dbReference type="ARBA" id="ARBA00005736"/>
    </source>
</evidence>
<keyword evidence="6" id="KW-1185">Reference proteome</keyword>
<proteinExistence type="inferred from homology"/>
<gene>
    <name evidence="5" type="primary">SEN54</name>
    <name evidence="5" type="ORF">CAAN4_G03906</name>
</gene>
<evidence type="ECO:0000256" key="3">
    <source>
        <dbReference type="SAM" id="MobiDB-lite"/>
    </source>
</evidence>
<feature type="region of interest" description="Disordered" evidence="3">
    <location>
        <begin position="395"/>
        <end position="427"/>
    </location>
</feature>
<dbReference type="EMBL" id="OZ004259">
    <property type="protein sequence ID" value="CAK7916453.1"/>
    <property type="molecule type" value="Genomic_DNA"/>
</dbReference>
<keyword evidence="2" id="KW-0819">tRNA processing</keyword>
<evidence type="ECO:0000313" key="6">
    <source>
        <dbReference type="Proteomes" id="UP001497600"/>
    </source>
</evidence>
<feature type="domain" description="tRNA-splicing endonuclease subunit Sen54 N-terminal" evidence="4">
    <location>
        <begin position="59"/>
        <end position="129"/>
    </location>
</feature>
<feature type="compositionally biased region" description="Basic and acidic residues" evidence="3">
    <location>
        <begin position="410"/>
        <end position="427"/>
    </location>
</feature>
<accession>A0ABP0EJS4</accession>
<keyword evidence="5" id="KW-0540">Nuclease</keyword>
<organism evidence="5 6">
    <name type="scientific">[Candida] anglica</name>
    <dbReference type="NCBI Taxonomy" id="148631"/>
    <lineage>
        <taxon>Eukaryota</taxon>
        <taxon>Fungi</taxon>
        <taxon>Dikarya</taxon>
        <taxon>Ascomycota</taxon>
        <taxon>Saccharomycotina</taxon>
        <taxon>Pichiomycetes</taxon>
        <taxon>Debaryomycetaceae</taxon>
        <taxon>Kurtzmaniella</taxon>
    </lineage>
</organism>
<name>A0ABP0EJS4_9ASCO</name>
<protein>
    <submittedName>
        <fullName evidence="5">tRNA-splicing endonuclease subunit Sen54p</fullName>
    </submittedName>
</protein>
<reference evidence="5 6" key="1">
    <citation type="submission" date="2024-01" db="EMBL/GenBank/DDBJ databases">
        <authorList>
            <consortium name="Genoscope - CEA"/>
            <person name="William W."/>
        </authorList>
    </citation>
    <scope>NUCLEOTIDE SEQUENCE [LARGE SCALE GENOMIC DNA]</scope>
    <source>
        <strain evidence="5 6">29B2s-10</strain>
    </source>
</reference>
<dbReference type="PANTHER" id="PTHR21027:SF1">
    <property type="entry name" value="TRNA-SPLICING ENDONUCLEASE SUBUNIT SEN54"/>
    <property type="match status" value="1"/>
</dbReference>
<comment type="similarity">
    <text evidence="1">Belongs to the SEN54 family.</text>
</comment>
<evidence type="ECO:0000259" key="4">
    <source>
        <dbReference type="Pfam" id="PF12928"/>
    </source>
</evidence>
<dbReference type="InterPro" id="IPR024336">
    <property type="entry name" value="tRNA_splic_suSen54_N"/>
</dbReference>
<evidence type="ECO:0000256" key="2">
    <source>
        <dbReference type="ARBA" id="ARBA00022694"/>
    </source>
</evidence>
<dbReference type="Proteomes" id="UP001497600">
    <property type="component" value="Chromosome G"/>
</dbReference>
<keyword evidence="5" id="KW-0378">Hydrolase</keyword>
<sequence>MAEESIVVEELAPEDEVQDWQMFRTANQDIIPKRGDKDFEPDGTVVQNKQLKESREAMYSALDVRRGHGIKQELVAVWFPQTQEAFVPFLKGPFFKDCGRPQSYGNVQGAWLSPWEAVYLCERGSMRVYLVNEVYETYLNNASKLKELEVQAKSNPSTSNNVNKLDDIEFDYDSHLISLSLAHLYSLAFSGNPKLIDKYQVYAHLKRLGYLVMPFKDSLELQRVEYQQLERRKNDLPPTIQNQILQKLLPIHESIRSWIAQYCPIHLLEITKKVSKYIGNSFSVGLQHCRDHGFGFSKRKHFFSYNSILQSLRLIPSYSTYDSLKDNHVGNIDSSDLSSSSFNVWKPTPQFSKKNPPVPDFQVNVTNTSYEPFPTLSTIQHLFNSSSHHIIPKIEPIAKPKTTKKNPHVSKRDVKLQRQRERQSKLDPQVQKRIEYLKLRDKKYKYGTRCFIIAAVDHGVINFVNLSEGDFSLLGYGTDELDSLNIRSESHGLVSL</sequence>
<dbReference type="InterPro" id="IPR024337">
    <property type="entry name" value="tRNA_splic_suSen54"/>
</dbReference>